<dbReference type="InterPro" id="IPR036345">
    <property type="entry name" value="ExoRNase_PH_dom2_sf"/>
</dbReference>
<keyword evidence="2" id="KW-0698">rRNA processing</keyword>
<evidence type="ECO:0000313" key="8">
    <source>
        <dbReference type="EMBL" id="SUZ96142.1"/>
    </source>
</evidence>
<dbReference type="PROSITE" id="PS01277">
    <property type="entry name" value="RIBONUCLEASE_PH"/>
    <property type="match status" value="1"/>
</dbReference>
<dbReference type="InterPro" id="IPR027408">
    <property type="entry name" value="PNPase/RNase_PH_dom_sf"/>
</dbReference>
<evidence type="ECO:0000256" key="3">
    <source>
        <dbReference type="ARBA" id="ARBA00022555"/>
    </source>
</evidence>
<gene>
    <name evidence="8" type="ORF">METZ01_LOCUS48996</name>
</gene>
<evidence type="ECO:0000256" key="2">
    <source>
        <dbReference type="ARBA" id="ARBA00022552"/>
    </source>
</evidence>
<evidence type="ECO:0000259" key="6">
    <source>
        <dbReference type="Pfam" id="PF01138"/>
    </source>
</evidence>
<evidence type="ECO:0000259" key="7">
    <source>
        <dbReference type="Pfam" id="PF03725"/>
    </source>
</evidence>
<dbReference type="InterPro" id="IPR001247">
    <property type="entry name" value="ExoRNase_PH_dom1"/>
</dbReference>
<protein>
    <submittedName>
        <fullName evidence="8">Uncharacterized protein</fullName>
    </submittedName>
</protein>
<dbReference type="EMBL" id="UINC01002386">
    <property type="protein sequence ID" value="SUZ96142.1"/>
    <property type="molecule type" value="Genomic_DNA"/>
</dbReference>
<comment type="similarity">
    <text evidence="1">Belongs to the RNase PH family.</text>
</comment>
<dbReference type="GO" id="GO:0016075">
    <property type="term" value="P:rRNA catabolic process"/>
    <property type="evidence" value="ECO:0007669"/>
    <property type="project" value="TreeGrafter"/>
</dbReference>
<dbReference type="InterPro" id="IPR002381">
    <property type="entry name" value="RNase_PH_bac-type"/>
</dbReference>
<dbReference type="AlphaFoldDB" id="A0A381RWA5"/>
<dbReference type="SUPFAM" id="SSF54211">
    <property type="entry name" value="Ribosomal protein S5 domain 2-like"/>
    <property type="match status" value="1"/>
</dbReference>
<keyword evidence="4" id="KW-0819">tRNA processing</keyword>
<keyword evidence="5" id="KW-0694">RNA-binding</keyword>
<evidence type="ECO:0000256" key="4">
    <source>
        <dbReference type="ARBA" id="ARBA00022694"/>
    </source>
</evidence>
<dbReference type="HAMAP" id="MF_00564">
    <property type="entry name" value="RNase_PH"/>
    <property type="match status" value="1"/>
</dbReference>
<dbReference type="NCBIfam" id="TIGR01966">
    <property type="entry name" value="RNasePH"/>
    <property type="match status" value="1"/>
</dbReference>
<proteinExistence type="inferred from homology"/>
<dbReference type="PANTHER" id="PTHR11953">
    <property type="entry name" value="EXOSOME COMPLEX COMPONENT"/>
    <property type="match status" value="1"/>
</dbReference>
<dbReference type="GO" id="GO:0008033">
    <property type="term" value="P:tRNA processing"/>
    <property type="evidence" value="ECO:0007669"/>
    <property type="project" value="UniProtKB-KW"/>
</dbReference>
<dbReference type="Gene3D" id="3.30.230.70">
    <property type="entry name" value="GHMP Kinase, N-terminal domain"/>
    <property type="match status" value="1"/>
</dbReference>
<dbReference type="GO" id="GO:0006364">
    <property type="term" value="P:rRNA processing"/>
    <property type="evidence" value="ECO:0007669"/>
    <property type="project" value="UniProtKB-KW"/>
</dbReference>
<dbReference type="InterPro" id="IPR050080">
    <property type="entry name" value="RNase_PH"/>
</dbReference>
<name>A0A381RWA5_9ZZZZ</name>
<keyword evidence="3" id="KW-0820">tRNA-binding</keyword>
<sequence>MAKLKSGDAGSNRGVDEMREIEVALDFTPNALASLMYRQGDTVVLACVTKADRLPRWFPRDAERGWVHAEYALLPGSTNTRFRRERNGAKGRTQEIERLVARSLRGAVDLEELGPIALTVDCDVLNADGGTRCASITAASLALRLAVRRLISSGDCLPKEKRLSREEVKKGVEAPKLSEAERSAHEMAVMPNDVAALSVGMVAGDVRTDLDYVLDSNADVDMNVVMTSDGGFVEVQGTGEEATYTREELDAMIDAAAAGISELHVFQTSILSDAS</sequence>
<dbReference type="SUPFAM" id="SSF55666">
    <property type="entry name" value="Ribonuclease PH domain 2-like"/>
    <property type="match status" value="1"/>
</dbReference>
<dbReference type="Pfam" id="PF01138">
    <property type="entry name" value="RNase_PH"/>
    <property type="match status" value="1"/>
</dbReference>
<dbReference type="GO" id="GO:0000049">
    <property type="term" value="F:tRNA binding"/>
    <property type="evidence" value="ECO:0007669"/>
    <property type="project" value="UniProtKB-KW"/>
</dbReference>
<evidence type="ECO:0000256" key="5">
    <source>
        <dbReference type="ARBA" id="ARBA00022884"/>
    </source>
</evidence>
<evidence type="ECO:0000256" key="1">
    <source>
        <dbReference type="ARBA" id="ARBA00006678"/>
    </source>
</evidence>
<dbReference type="InterPro" id="IPR015847">
    <property type="entry name" value="ExoRNase_PH_dom2"/>
</dbReference>
<dbReference type="InterPro" id="IPR020568">
    <property type="entry name" value="Ribosomal_Su5_D2-typ_SF"/>
</dbReference>
<dbReference type="InterPro" id="IPR018336">
    <property type="entry name" value="RNase_PH_CS"/>
</dbReference>
<feature type="domain" description="Exoribonuclease phosphorolytic" evidence="6">
    <location>
        <begin position="17"/>
        <end position="146"/>
    </location>
</feature>
<feature type="domain" description="Exoribonuclease phosphorolytic" evidence="7">
    <location>
        <begin position="194"/>
        <end position="258"/>
    </location>
</feature>
<dbReference type="Pfam" id="PF03725">
    <property type="entry name" value="RNase_PH_C"/>
    <property type="match status" value="1"/>
</dbReference>
<organism evidence="8">
    <name type="scientific">marine metagenome</name>
    <dbReference type="NCBI Taxonomy" id="408172"/>
    <lineage>
        <taxon>unclassified sequences</taxon>
        <taxon>metagenomes</taxon>
        <taxon>ecological metagenomes</taxon>
    </lineage>
</organism>
<dbReference type="PANTHER" id="PTHR11953:SF0">
    <property type="entry name" value="EXOSOME COMPLEX COMPONENT RRP41"/>
    <property type="match status" value="1"/>
</dbReference>
<dbReference type="GO" id="GO:0009022">
    <property type="term" value="F:tRNA nucleotidyltransferase activity"/>
    <property type="evidence" value="ECO:0007669"/>
    <property type="project" value="InterPro"/>
</dbReference>
<reference evidence="8" key="1">
    <citation type="submission" date="2018-05" db="EMBL/GenBank/DDBJ databases">
        <authorList>
            <person name="Lanie J.A."/>
            <person name="Ng W.-L."/>
            <person name="Kazmierczak K.M."/>
            <person name="Andrzejewski T.M."/>
            <person name="Davidsen T.M."/>
            <person name="Wayne K.J."/>
            <person name="Tettelin H."/>
            <person name="Glass J.I."/>
            <person name="Rusch D."/>
            <person name="Podicherti R."/>
            <person name="Tsui H.-C.T."/>
            <person name="Winkler M.E."/>
        </authorList>
    </citation>
    <scope>NUCLEOTIDE SEQUENCE</scope>
</reference>
<accession>A0A381RWA5</accession>